<protein>
    <submittedName>
        <fullName evidence="2">Uncharacterized protein</fullName>
    </submittedName>
</protein>
<proteinExistence type="predicted"/>
<reference evidence="2 3" key="1">
    <citation type="submission" date="2024-04" db="EMBL/GenBank/DDBJ databases">
        <title>Phyllosticta paracitricarpa is synonymous to the EU quarantine fungus P. citricarpa based on phylogenomic analyses.</title>
        <authorList>
            <consortium name="Lawrence Berkeley National Laboratory"/>
            <person name="Van Ingen-Buijs V.A."/>
            <person name="Van Westerhoven A.C."/>
            <person name="Haridas S."/>
            <person name="Skiadas P."/>
            <person name="Martin F."/>
            <person name="Groenewald J.Z."/>
            <person name="Crous P.W."/>
            <person name="Seidl M.F."/>
        </authorList>
    </citation>
    <scope>NUCLEOTIDE SEQUENCE [LARGE SCALE GENOMIC DNA]</scope>
    <source>
        <strain evidence="2 3">CBS 122670</strain>
    </source>
</reference>
<feature type="region of interest" description="Disordered" evidence="1">
    <location>
        <begin position="88"/>
        <end position="114"/>
    </location>
</feature>
<dbReference type="EMBL" id="JBBPDW010000024">
    <property type="protein sequence ID" value="KAK7541570.1"/>
    <property type="molecule type" value="Genomic_DNA"/>
</dbReference>
<keyword evidence="3" id="KW-1185">Reference proteome</keyword>
<gene>
    <name evidence="2" type="ORF">IWX46DRAFT_582424</name>
</gene>
<dbReference type="Proteomes" id="UP001365128">
    <property type="component" value="Unassembled WGS sequence"/>
</dbReference>
<organism evidence="2 3">
    <name type="scientific">Phyllosticta citricarpa</name>
    <dbReference type="NCBI Taxonomy" id="55181"/>
    <lineage>
        <taxon>Eukaryota</taxon>
        <taxon>Fungi</taxon>
        <taxon>Dikarya</taxon>
        <taxon>Ascomycota</taxon>
        <taxon>Pezizomycotina</taxon>
        <taxon>Dothideomycetes</taxon>
        <taxon>Dothideomycetes incertae sedis</taxon>
        <taxon>Botryosphaeriales</taxon>
        <taxon>Phyllostictaceae</taxon>
        <taxon>Phyllosticta</taxon>
    </lineage>
</organism>
<feature type="compositionally biased region" description="Basic and acidic residues" evidence="1">
    <location>
        <begin position="105"/>
        <end position="114"/>
    </location>
</feature>
<comment type="caution">
    <text evidence="2">The sequence shown here is derived from an EMBL/GenBank/DDBJ whole genome shotgun (WGS) entry which is preliminary data.</text>
</comment>
<name>A0ABR1M262_9PEZI</name>
<evidence type="ECO:0000313" key="2">
    <source>
        <dbReference type="EMBL" id="KAK7541570.1"/>
    </source>
</evidence>
<sequence length="284" mass="32850">MASSIRALENVGATSAQPCPSRIDELLADLRLQDEEEEKVTVRLPCGRVISARRNRNARNKTGAYAPWVLMQDDPNPQATVANREFNLEPSQESTTSGRSIDVPDPLRPEASKSGKDMSLLKCIPVRTTKSVRSTAGETNARPGCDSTHVSTRQKLCRLLTWKEKKMNFLRHTISLYKHLISKRVADLLAYEEEMREDHELFELVIDIRRNPHDHRVFWRSDEWYVLEEIVGIPNSKLERELEKRDIEAKLEHIDMAKEIYLLEHDLEDLRIARNRLRSSEEWA</sequence>
<accession>A0ABR1M262</accession>
<feature type="compositionally biased region" description="Polar residues" evidence="1">
    <location>
        <begin position="89"/>
        <end position="99"/>
    </location>
</feature>
<evidence type="ECO:0000256" key="1">
    <source>
        <dbReference type="SAM" id="MobiDB-lite"/>
    </source>
</evidence>
<evidence type="ECO:0000313" key="3">
    <source>
        <dbReference type="Proteomes" id="UP001365128"/>
    </source>
</evidence>